<protein>
    <submittedName>
        <fullName evidence="1">Uncharacterized protein</fullName>
    </submittedName>
</protein>
<evidence type="ECO:0000313" key="1">
    <source>
        <dbReference type="EMBL" id="MCK2214059.1"/>
    </source>
</evidence>
<accession>A0ABT0FNY4</accession>
<dbReference type="EMBL" id="JAKRKC020000001">
    <property type="protein sequence ID" value="MCK2214059.1"/>
    <property type="molecule type" value="Genomic_DNA"/>
</dbReference>
<organism evidence="1 2">
    <name type="scientific">Actinomadura luzonensis</name>
    <dbReference type="NCBI Taxonomy" id="2805427"/>
    <lineage>
        <taxon>Bacteria</taxon>
        <taxon>Bacillati</taxon>
        <taxon>Actinomycetota</taxon>
        <taxon>Actinomycetes</taxon>
        <taxon>Streptosporangiales</taxon>
        <taxon>Thermomonosporaceae</taxon>
        <taxon>Actinomadura</taxon>
    </lineage>
</organism>
<reference evidence="1 2" key="1">
    <citation type="submission" date="2022-04" db="EMBL/GenBank/DDBJ databases">
        <title>Genome draft of Actinomadura sp. ATCC 31491.</title>
        <authorList>
            <person name="Shi X."/>
            <person name="Du Y."/>
        </authorList>
    </citation>
    <scope>NUCLEOTIDE SEQUENCE [LARGE SCALE GENOMIC DNA]</scope>
    <source>
        <strain evidence="1 2">ATCC 31491</strain>
    </source>
</reference>
<keyword evidence="2" id="KW-1185">Reference proteome</keyword>
<dbReference type="Proteomes" id="UP001317259">
    <property type="component" value="Unassembled WGS sequence"/>
</dbReference>
<gene>
    <name evidence="1" type="ORF">MF672_009690</name>
</gene>
<dbReference type="RefSeq" id="WP_242373392.1">
    <property type="nucleotide sequence ID" value="NZ_JAKRKC020000001.1"/>
</dbReference>
<name>A0ABT0FNY4_9ACTN</name>
<sequence>MVIMVLALIVVGASLVLRTTEMMLAASAAVVGVCAQAAMRAILPSRERTA</sequence>
<evidence type="ECO:0000313" key="2">
    <source>
        <dbReference type="Proteomes" id="UP001317259"/>
    </source>
</evidence>
<comment type="caution">
    <text evidence="1">The sequence shown here is derived from an EMBL/GenBank/DDBJ whole genome shotgun (WGS) entry which is preliminary data.</text>
</comment>
<proteinExistence type="predicted"/>